<dbReference type="SUPFAM" id="SSF50118">
    <property type="entry name" value="Cell growth inhibitor/plasmid maintenance toxic component"/>
    <property type="match status" value="1"/>
</dbReference>
<protein>
    <recommendedName>
        <fullName evidence="3">mRNA interferase</fullName>
        <ecNumber evidence="3">3.1.-.-</ecNumber>
    </recommendedName>
</protein>
<reference evidence="4" key="2">
    <citation type="submission" date="2020-02" db="EMBL/GenBank/DDBJ databases">
        <authorList>
            <person name="Littmann E."/>
            <person name="Sorbara M."/>
        </authorList>
    </citation>
    <scope>NUCLEOTIDE SEQUENCE</scope>
    <source>
        <strain evidence="4">MSK.17.79</strain>
    </source>
</reference>
<dbReference type="GO" id="GO:0004521">
    <property type="term" value="F:RNA endonuclease activity"/>
    <property type="evidence" value="ECO:0007669"/>
    <property type="project" value="TreeGrafter"/>
</dbReference>
<dbReference type="GO" id="GO:0006402">
    <property type="term" value="P:mRNA catabolic process"/>
    <property type="evidence" value="ECO:0007669"/>
    <property type="project" value="TreeGrafter"/>
</dbReference>
<dbReference type="InterPro" id="IPR003477">
    <property type="entry name" value="PemK-like"/>
</dbReference>
<keyword evidence="3" id="KW-0378">Hydrolase</keyword>
<accession>A0AAX0BE20</accession>
<dbReference type="EMBL" id="JAAILW010000005">
    <property type="protein sequence ID" value="NSC26529.1"/>
    <property type="molecule type" value="Genomic_DNA"/>
</dbReference>
<dbReference type="Proteomes" id="UP001193670">
    <property type="component" value="Unassembled WGS sequence"/>
</dbReference>
<sequence>MKFEKFHRGDIYSADLSPGIGSEQSGSRPVLILQNNVGNCFSPTIIIAAITSVSKKSRKFPTHYHLNDRCGLVKPSVVMLEQIRTIDKSRLKNYIGHLNKDDMENINKTLLCSLGIT</sequence>
<keyword evidence="2" id="KW-1277">Toxin-antitoxin system</keyword>
<dbReference type="Gene3D" id="2.30.30.110">
    <property type="match status" value="1"/>
</dbReference>
<keyword evidence="3" id="KW-0255">Endonuclease</keyword>
<dbReference type="AlphaFoldDB" id="A0AAX0BE20"/>
<evidence type="ECO:0000256" key="3">
    <source>
        <dbReference type="PIRNR" id="PIRNR033490"/>
    </source>
</evidence>
<dbReference type="EC" id="3.1.-.-" evidence="3"/>
<dbReference type="RefSeq" id="WP_173840141.1">
    <property type="nucleotide sequence ID" value="NZ_JAAILW010000005.1"/>
</dbReference>
<name>A0AAX0BE20_9FIRM</name>
<dbReference type="Pfam" id="PF02452">
    <property type="entry name" value="PemK_toxin"/>
    <property type="match status" value="1"/>
</dbReference>
<dbReference type="PIRSF" id="PIRSF033490">
    <property type="entry name" value="MazF"/>
    <property type="match status" value="1"/>
</dbReference>
<dbReference type="GO" id="GO:0016787">
    <property type="term" value="F:hydrolase activity"/>
    <property type="evidence" value="ECO:0007669"/>
    <property type="project" value="UniProtKB-KW"/>
</dbReference>
<comment type="caution">
    <text evidence="4">The sequence shown here is derived from an EMBL/GenBank/DDBJ whole genome shotgun (WGS) entry which is preliminary data.</text>
</comment>
<evidence type="ECO:0000256" key="2">
    <source>
        <dbReference type="ARBA" id="ARBA00022649"/>
    </source>
</evidence>
<comment type="function">
    <text evidence="3">Toxic component of a type II toxin-antitoxin (TA) system.</text>
</comment>
<dbReference type="PANTHER" id="PTHR33988">
    <property type="entry name" value="ENDORIBONUCLEASE MAZF-RELATED"/>
    <property type="match status" value="1"/>
</dbReference>
<comment type="similarity">
    <text evidence="1 3">Belongs to the PemK/MazF family.</text>
</comment>
<dbReference type="PANTHER" id="PTHR33988:SF2">
    <property type="entry name" value="ENDORIBONUCLEASE MAZF"/>
    <property type="match status" value="1"/>
</dbReference>
<evidence type="ECO:0000313" key="5">
    <source>
        <dbReference type="Proteomes" id="UP001193670"/>
    </source>
</evidence>
<evidence type="ECO:0000256" key="1">
    <source>
        <dbReference type="ARBA" id="ARBA00007521"/>
    </source>
</evidence>
<gene>
    <name evidence="4" type="ORF">G4319_04070</name>
</gene>
<organism evidence="4 5">
    <name type="scientific">Agathobacter rectalis</name>
    <dbReference type="NCBI Taxonomy" id="39491"/>
    <lineage>
        <taxon>Bacteria</taxon>
        <taxon>Bacillati</taxon>
        <taxon>Bacillota</taxon>
        <taxon>Clostridia</taxon>
        <taxon>Lachnospirales</taxon>
        <taxon>Lachnospiraceae</taxon>
        <taxon>Agathobacter</taxon>
    </lineage>
</organism>
<proteinExistence type="inferred from homology"/>
<dbReference type="GO" id="GO:0016075">
    <property type="term" value="P:rRNA catabolic process"/>
    <property type="evidence" value="ECO:0007669"/>
    <property type="project" value="TreeGrafter"/>
</dbReference>
<keyword evidence="3" id="KW-0540">Nuclease</keyword>
<dbReference type="GO" id="GO:0003677">
    <property type="term" value="F:DNA binding"/>
    <property type="evidence" value="ECO:0007669"/>
    <property type="project" value="InterPro"/>
</dbReference>
<reference evidence="4" key="1">
    <citation type="journal article" date="2020" name="Cell Host Microbe">
        <title>Functional and Genomic Variation between Human-Derived Isolates of Lachnospiraceae Reveals Inter- and Intra-Species Diversity.</title>
        <authorList>
            <person name="Sorbara M.T."/>
            <person name="Littmann E.R."/>
            <person name="Fontana E."/>
            <person name="Moody T.U."/>
            <person name="Kohout C.E."/>
            <person name="Gjonbalaj M."/>
            <person name="Eaton V."/>
            <person name="Seok R."/>
            <person name="Leiner I.M."/>
            <person name="Pamer E.G."/>
        </authorList>
    </citation>
    <scope>NUCLEOTIDE SEQUENCE</scope>
    <source>
        <strain evidence="4">MSK.17.79</strain>
    </source>
</reference>
<evidence type="ECO:0000313" key="4">
    <source>
        <dbReference type="EMBL" id="NSC26529.1"/>
    </source>
</evidence>
<dbReference type="InterPro" id="IPR011067">
    <property type="entry name" value="Plasmid_toxin/cell-grow_inhib"/>
</dbReference>